<dbReference type="PATRIC" id="fig|1117379.3.peg.775"/>
<keyword evidence="2" id="KW-1185">Reference proteome</keyword>
<reference evidence="1 2" key="1">
    <citation type="journal article" date="2012" name="Front. Microbiol.">
        <title>Redundancy and modularity in membrane-associated dissimilatory nitrate reduction in Bacillus.</title>
        <authorList>
            <person name="Heylen K."/>
            <person name="Keltjens J."/>
        </authorList>
    </citation>
    <scope>NUCLEOTIDE SEQUENCE [LARGE SCALE GENOMIC DNA]</scope>
    <source>
        <strain evidence="2">LMG 21833T</strain>
    </source>
</reference>
<accession>K6DRI7</accession>
<dbReference type="AlphaFoldDB" id="K6DRI7"/>
<dbReference type="Proteomes" id="UP000006316">
    <property type="component" value="Unassembled WGS sequence"/>
</dbReference>
<sequence length="55" mass="6521">MVKNQWFNDLEDEVMIIIPGQEHPYLMTFDNENQPIFLTFQGDTCKFLGLLNFKP</sequence>
<evidence type="ECO:0000313" key="1">
    <source>
        <dbReference type="EMBL" id="EKN70949.1"/>
    </source>
</evidence>
<proteinExistence type="predicted"/>
<organism evidence="1 2">
    <name type="scientific">Neobacillus bataviensis LMG 21833</name>
    <dbReference type="NCBI Taxonomy" id="1117379"/>
    <lineage>
        <taxon>Bacteria</taxon>
        <taxon>Bacillati</taxon>
        <taxon>Bacillota</taxon>
        <taxon>Bacilli</taxon>
        <taxon>Bacillales</taxon>
        <taxon>Bacillaceae</taxon>
        <taxon>Neobacillus</taxon>
    </lineage>
</organism>
<protein>
    <submittedName>
        <fullName evidence="1">Group-specific protein</fullName>
    </submittedName>
</protein>
<dbReference type="EMBL" id="AJLS01000035">
    <property type="protein sequence ID" value="EKN70949.1"/>
    <property type="molecule type" value="Genomic_DNA"/>
</dbReference>
<evidence type="ECO:0000313" key="2">
    <source>
        <dbReference type="Proteomes" id="UP000006316"/>
    </source>
</evidence>
<comment type="caution">
    <text evidence="1">The sequence shown here is derived from an EMBL/GenBank/DDBJ whole genome shotgun (WGS) entry which is preliminary data.</text>
</comment>
<name>K6DRI7_9BACI</name>
<gene>
    <name evidence="1" type="ORF">BABA_03769</name>
</gene>